<dbReference type="Pfam" id="PF00072">
    <property type="entry name" value="Response_reg"/>
    <property type="match status" value="1"/>
</dbReference>
<evidence type="ECO:0000259" key="3">
    <source>
        <dbReference type="PROSITE" id="PS50110"/>
    </source>
</evidence>
<proteinExistence type="predicted"/>
<evidence type="ECO:0000313" key="4">
    <source>
        <dbReference type="EMBL" id="MCP9275032.1"/>
    </source>
</evidence>
<dbReference type="InterPro" id="IPR050595">
    <property type="entry name" value="Bact_response_regulator"/>
</dbReference>
<dbReference type="RefSeq" id="WP_255062771.1">
    <property type="nucleotide sequence ID" value="NZ_JANDBD010000010.1"/>
</dbReference>
<dbReference type="Gene3D" id="3.40.50.2300">
    <property type="match status" value="1"/>
</dbReference>
<comment type="caution">
    <text evidence="4">The sequence shown here is derived from an EMBL/GenBank/DDBJ whole genome shotgun (WGS) entry which is preliminary data.</text>
</comment>
<reference evidence="4 5" key="1">
    <citation type="submission" date="2022-06" db="EMBL/GenBank/DDBJ databases">
        <title>Mycolicibacterium sp. CAU 1645 isolated from seawater.</title>
        <authorList>
            <person name="Kim W."/>
        </authorList>
    </citation>
    <scope>NUCLEOTIDE SEQUENCE [LARGE SCALE GENOMIC DNA]</scope>
    <source>
        <strain evidence="4 5">CAU 1645</strain>
    </source>
</reference>
<gene>
    <name evidence="4" type="ORF">NM203_22850</name>
</gene>
<dbReference type="InterPro" id="IPR011006">
    <property type="entry name" value="CheY-like_superfamily"/>
</dbReference>
<feature type="domain" description="Response regulatory" evidence="3">
    <location>
        <begin position="6"/>
        <end position="121"/>
    </location>
</feature>
<feature type="modified residue" description="4-aspartylphosphate" evidence="2">
    <location>
        <position position="56"/>
    </location>
</feature>
<dbReference type="PROSITE" id="PS50110">
    <property type="entry name" value="RESPONSE_REGULATORY"/>
    <property type="match status" value="1"/>
</dbReference>
<keyword evidence="5" id="KW-1185">Reference proteome</keyword>
<accession>A0ABT1M888</accession>
<dbReference type="InterPro" id="IPR001789">
    <property type="entry name" value="Sig_transdc_resp-reg_receiver"/>
</dbReference>
<dbReference type="SUPFAM" id="SSF52172">
    <property type="entry name" value="CheY-like"/>
    <property type="match status" value="1"/>
</dbReference>
<evidence type="ECO:0000256" key="1">
    <source>
        <dbReference type="ARBA" id="ARBA00022553"/>
    </source>
</evidence>
<evidence type="ECO:0000313" key="5">
    <source>
        <dbReference type="Proteomes" id="UP001651690"/>
    </source>
</evidence>
<evidence type="ECO:0000256" key="2">
    <source>
        <dbReference type="PROSITE-ProRule" id="PRU00169"/>
    </source>
</evidence>
<keyword evidence="1 2" id="KW-0597">Phosphoprotein</keyword>
<protein>
    <submittedName>
        <fullName evidence="4">Response regulator transcription factor</fullName>
    </submittedName>
</protein>
<organism evidence="4 5">
    <name type="scientific">Mycolicibacterium arenosum</name>
    <dbReference type="NCBI Taxonomy" id="2952157"/>
    <lineage>
        <taxon>Bacteria</taxon>
        <taxon>Bacillati</taxon>
        <taxon>Actinomycetota</taxon>
        <taxon>Actinomycetes</taxon>
        <taxon>Mycobacteriales</taxon>
        <taxon>Mycobacteriaceae</taxon>
        <taxon>Mycolicibacterium</taxon>
    </lineage>
</organism>
<dbReference type="InterPro" id="IPR058245">
    <property type="entry name" value="NreC/VraR/RcsB-like_REC"/>
</dbReference>
<dbReference type="EMBL" id="JANDBD010000010">
    <property type="protein sequence ID" value="MCP9275032.1"/>
    <property type="molecule type" value="Genomic_DNA"/>
</dbReference>
<dbReference type="CDD" id="cd17535">
    <property type="entry name" value="REC_NarL-like"/>
    <property type="match status" value="1"/>
</dbReference>
<dbReference type="Proteomes" id="UP001651690">
    <property type="component" value="Unassembled WGS sequence"/>
</dbReference>
<dbReference type="SMART" id="SM00448">
    <property type="entry name" value="REC"/>
    <property type="match status" value="1"/>
</dbReference>
<sequence length="121" mass="12820">MTTPLRCLIVDDSDAFRDAARSMLERAGVDVVGTASSGVEALEVYGELHPDVTLVDVDLGADSGFDVVRQLHDANSPAPSVILISTHSEQDFADLIADSPALGFLPKFALSPTAIRDLLAR</sequence>
<dbReference type="PANTHER" id="PTHR44591">
    <property type="entry name" value="STRESS RESPONSE REGULATOR PROTEIN 1"/>
    <property type="match status" value="1"/>
</dbReference>
<dbReference type="PANTHER" id="PTHR44591:SF24">
    <property type="entry name" value="PROTEIN-GLUTAMATE METHYLESTERASE_PROTEIN-GLUTAMINE GLUTAMINASE 1"/>
    <property type="match status" value="1"/>
</dbReference>
<name>A0ABT1M888_9MYCO</name>